<evidence type="ECO:0000313" key="1">
    <source>
        <dbReference type="EMBL" id="MFF4779667.1"/>
    </source>
</evidence>
<dbReference type="Proteomes" id="UP001602119">
    <property type="component" value="Unassembled WGS sequence"/>
</dbReference>
<dbReference type="EMBL" id="JBIAXI010000065">
    <property type="protein sequence ID" value="MFF4779667.1"/>
    <property type="molecule type" value="Genomic_DNA"/>
</dbReference>
<evidence type="ECO:0000313" key="2">
    <source>
        <dbReference type="Proteomes" id="UP001602119"/>
    </source>
</evidence>
<dbReference type="RefSeq" id="WP_387348463.1">
    <property type="nucleotide sequence ID" value="NZ_JBIAXI010000065.1"/>
</dbReference>
<accession>A0ABW6VJY1</accession>
<proteinExistence type="predicted"/>
<organism evidence="1 2">
    <name type="scientific">Microtetraspora fusca</name>
    <dbReference type="NCBI Taxonomy" id="1997"/>
    <lineage>
        <taxon>Bacteria</taxon>
        <taxon>Bacillati</taxon>
        <taxon>Actinomycetota</taxon>
        <taxon>Actinomycetes</taxon>
        <taxon>Streptosporangiales</taxon>
        <taxon>Streptosporangiaceae</taxon>
        <taxon>Microtetraspora</taxon>
    </lineage>
</organism>
<name>A0ABW6VJY1_MICFU</name>
<protein>
    <submittedName>
        <fullName evidence="1">Uncharacterized protein</fullName>
    </submittedName>
</protein>
<sequence>MTEMEKSRRAFRMPSELHDVYEFLDEVRLRPSMWIRRGSLQHLDSTLAGYGTALQIHGIDEPFDFWNNGPFAKWLWKRLEMSYPSALGWAVEIERAAEKTGTPAMELFFALLDEFRAERDQPRDPAEE</sequence>
<reference evidence="1 2" key="1">
    <citation type="submission" date="2024-10" db="EMBL/GenBank/DDBJ databases">
        <title>The Natural Products Discovery Center: Release of the First 8490 Sequenced Strains for Exploring Actinobacteria Biosynthetic Diversity.</title>
        <authorList>
            <person name="Kalkreuter E."/>
            <person name="Kautsar S.A."/>
            <person name="Yang D."/>
            <person name="Bader C.D."/>
            <person name="Teijaro C.N."/>
            <person name="Fluegel L."/>
            <person name="Davis C.M."/>
            <person name="Simpson J.R."/>
            <person name="Lauterbach L."/>
            <person name="Steele A.D."/>
            <person name="Gui C."/>
            <person name="Meng S."/>
            <person name="Li G."/>
            <person name="Viehrig K."/>
            <person name="Ye F."/>
            <person name="Su P."/>
            <person name="Kiefer A.F."/>
            <person name="Nichols A."/>
            <person name="Cepeda A.J."/>
            <person name="Yan W."/>
            <person name="Fan B."/>
            <person name="Jiang Y."/>
            <person name="Adhikari A."/>
            <person name="Zheng C.-J."/>
            <person name="Schuster L."/>
            <person name="Cowan T.M."/>
            <person name="Smanski M.J."/>
            <person name="Chevrette M.G."/>
            <person name="De Carvalho L.P.S."/>
            <person name="Shen B."/>
        </authorList>
    </citation>
    <scope>NUCLEOTIDE SEQUENCE [LARGE SCALE GENOMIC DNA]</scope>
    <source>
        <strain evidence="1 2">NPDC001281</strain>
    </source>
</reference>
<keyword evidence="2" id="KW-1185">Reference proteome</keyword>
<gene>
    <name evidence="1" type="ORF">ACFY05_43335</name>
</gene>
<comment type="caution">
    <text evidence="1">The sequence shown here is derived from an EMBL/GenBank/DDBJ whole genome shotgun (WGS) entry which is preliminary data.</text>
</comment>